<keyword evidence="4" id="KW-1185">Reference proteome</keyword>
<organism evidence="3 4">
    <name type="scientific">Cladophialophora carrionii</name>
    <dbReference type="NCBI Taxonomy" id="86049"/>
    <lineage>
        <taxon>Eukaryota</taxon>
        <taxon>Fungi</taxon>
        <taxon>Dikarya</taxon>
        <taxon>Ascomycota</taxon>
        <taxon>Pezizomycotina</taxon>
        <taxon>Eurotiomycetes</taxon>
        <taxon>Chaetothyriomycetidae</taxon>
        <taxon>Chaetothyriales</taxon>
        <taxon>Herpotrichiellaceae</taxon>
        <taxon>Cladophialophora</taxon>
    </lineage>
</organism>
<evidence type="ECO:0000256" key="1">
    <source>
        <dbReference type="SAM" id="MobiDB-lite"/>
    </source>
</evidence>
<dbReference type="GO" id="GO:0005737">
    <property type="term" value="C:cytoplasm"/>
    <property type="evidence" value="ECO:0007669"/>
    <property type="project" value="TreeGrafter"/>
</dbReference>
<name>A0A1C1CQ89_9EURO</name>
<sequence>MGKVKRNAQKHSNHHDNAPINKSRVIRRQHSQQPRSPASTRTAQQPSPSGRPHGRLKVPFTAHDNVLLVGEGQITNLAGRGIYLRVIGDFSFSLALKQLRKASQITATCYDSKDVLESKYPNVQETIARLESAVDDDGESSNGNETEWKGLSPSPPSSPMADAGLDEEQPPGGPAVTVLYGIDAVKLSSAHKKALRAYTPFTKIVFNFPHVGGLSTDVNRQVRYNQELLVGFFKAAKPLLSSPDRPARARSDVGNADGDNEQMLDEVEHRNPGAVNGQILVTLFEGEPYTLWNIRDLARHCGLKVVESFKFPWSAYAGYRHARTAGEITTGKDRTDEGKRKGAWRGEERDARSYMLEDKDAPARPAPKKKRKRNGENDDSD</sequence>
<dbReference type="GO" id="GO:0070042">
    <property type="term" value="F:rRNA (uridine-N3-)-methyltransferase activity"/>
    <property type="evidence" value="ECO:0007669"/>
    <property type="project" value="InterPro"/>
</dbReference>
<evidence type="ECO:0000313" key="3">
    <source>
        <dbReference type="EMBL" id="OCT50655.1"/>
    </source>
</evidence>
<dbReference type="Proteomes" id="UP000094526">
    <property type="component" value="Unassembled WGS sequence"/>
</dbReference>
<dbReference type="PANTHER" id="PTHR11538">
    <property type="entry name" value="PHENYLALANYL-TRNA SYNTHETASE"/>
    <property type="match status" value="1"/>
</dbReference>
<evidence type="ECO:0000259" key="2">
    <source>
        <dbReference type="Pfam" id="PF10354"/>
    </source>
</evidence>
<dbReference type="EMBL" id="LGRB01000010">
    <property type="protein sequence ID" value="OCT50655.1"/>
    <property type="molecule type" value="Genomic_DNA"/>
</dbReference>
<feature type="compositionally biased region" description="Basic residues" evidence="1">
    <location>
        <begin position="1"/>
        <end position="13"/>
    </location>
</feature>
<dbReference type="Pfam" id="PF10354">
    <property type="entry name" value="BMT5-like"/>
    <property type="match status" value="1"/>
</dbReference>
<dbReference type="VEuPathDB" id="FungiDB:G647_05357"/>
<feature type="region of interest" description="Disordered" evidence="1">
    <location>
        <begin position="1"/>
        <end position="57"/>
    </location>
</feature>
<proteinExistence type="predicted"/>
<gene>
    <name evidence="3" type="ORF">CLCR_07306</name>
</gene>
<dbReference type="GO" id="GO:0070475">
    <property type="term" value="P:rRNA base methylation"/>
    <property type="evidence" value="ECO:0007669"/>
    <property type="project" value="InterPro"/>
</dbReference>
<evidence type="ECO:0000313" key="4">
    <source>
        <dbReference type="Proteomes" id="UP000094526"/>
    </source>
</evidence>
<dbReference type="eggNOG" id="KOG4174">
    <property type="taxonomic scope" value="Eukaryota"/>
</dbReference>
<protein>
    <recommendedName>
        <fullName evidence="2">25S rRNA (uridine-N(3))-methyltransferase BMT5-like domain-containing protein</fullName>
    </recommendedName>
</protein>
<comment type="caution">
    <text evidence="3">The sequence shown here is derived from an EMBL/GenBank/DDBJ whole genome shotgun (WGS) entry which is preliminary data.</text>
</comment>
<feature type="region of interest" description="Disordered" evidence="1">
    <location>
        <begin position="328"/>
        <end position="381"/>
    </location>
</feature>
<reference evidence="4" key="1">
    <citation type="submission" date="2015-07" db="EMBL/GenBank/DDBJ databases">
        <authorList>
            <person name="Teixeira M.M."/>
            <person name="Souza R.C."/>
            <person name="Almeida L.G."/>
            <person name="Vicente V.A."/>
            <person name="de Hoog S."/>
            <person name="Bocca A.L."/>
            <person name="de Almeida S.R."/>
            <person name="Vasconcelos A.T."/>
            <person name="Felipe M.S."/>
        </authorList>
    </citation>
    <scope>NUCLEOTIDE SEQUENCE [LARGE SCALE GENOMIC DNA]</scope>
    <source>
        <strain evidence="4">KSF</strain>
    </source>
</reference>
<dbReference type="AlphaFoldDB" id="A0A1C1CQ89"/>
<feature type="compositionally biased region" description="Basic and acidic residues" evidence="1">
    <location>
        <begin position="330"/>
        <end position="362"/>
    </location>
</feature>
<dbReference type="InterPro" id="IPR019446">
    <property type="entry name" value="BMT5-like"/>
</dbReference>
<accession>A0A1C1CQ89</accession>
<feature type="domain" description="25S rRNA (uridine-N(3))-methyltransferase BMT5-like" evidence="2">
    <location>
        <begin position="88"/>
        <end position="323"/>
    </location>
</feature>
<dbReference type="VEuPathDB" id="FungiDB:CLCR_07306"/>
<dbReference type="OrthoDB" id="273345at2759"/>
<dbReference type="STRING" id="86049.A0A1C1CQ89"/>
<feature type="region of interest" description="Disordered" evidence="1">
    <location>
        <begin position="131"/>
        <end position="172"/>
    </location>
</feature>
<feature type="compositionally biased region" description="Polar residues" evidence="1">
    <location>
        <begin position="31"/>
        <end position="48"/>
    </location>
</feature>
<dbReference type="PANTHER" id="PTHR11538:SF26">
    <property type="entry name" value="FERREDOXIN-FOLD ANTICODON-BINDING DOMAIN-CONTAINING PROTEIN 1"/>
    <property type="match status" value="1"/>
</dbReference>